<dbReference type="OrthoDB" id="10253254at2759"/>
<organism evidence="2 3">
    <name type="scientific">Thalassiosira oceanica</name>
    <name type="common">Marine diatom</name>
    <dbReference type="NCBI Taxonomy" id="159749"/>
    <lineage>
        <taxon>Eukaryota</taxon>
        <taxon>Sar</taxon>
        <taxon>Stramenopiles</taxon>
        <taxon>Ochrophyta</taxon>
        <taxon>Bacillariophyta</taxon>
        <taxon>Coscinodiscophyceae</taxon>
        <taxon>Thalassiosirophycidae</taxon>
        <taxon>Thalassiosirales</taxon>
        <taxon>Thalassiosiraceae</taxon>
        <taxon>Thalassiosira</taxon>
    </lineage>
</organism>
<feature type="non-terminal residue" evidence="2">
    <location>
        <position position="62"/>
    </location>
</feature>
<dbReference type="SUPFAM" id="SSF52540">
    <property type="entry name" value="P-loop containing nucleoside triphosphate hydrolases"/>
    <property type="match status" value="1"/>
</dbReference>
<evidence type="ECO:0000313" key="2">
    <source>
        <dbReference type="EMBL" id="EJK51434.1"/>
    </source>
</evidence>
<protein>
    <recommendedName>
        <fullName evidence="4">Helicase ATP-binding domain-containing protein</fullName>
    </recommendedName>
</protein>
<accession>K0RGJ9</accession>
<sequence length="62" mass="6114">MRDEICARLSSSEALLVVAETGSGKSTQIPAYIHGSGMLTASSREAGAGAPSAGAAGGRHGR</sequence>
<dbReference type="AlphaFoldDB" id="K0RGJ9"/>
<gene>
    <name evidence="2" type="ORF">THAOC_29391</name>
</gene>
<evidence type="ECO:0008006" key="4">
    <source>
        <dbReference type="Google" id="ProtNLM"/>
    </source>
</evidence>
<dbReference type="Gene3D" id="3.40.50.300">
    <property type="entry name" value="P-loop containing nucleotide triphosphate hydrolases"/>
    <property type="match status" value="1"/>
</dbReference>
<dbReference type="EMBL" id="AGNL01041641">
    <property type="protein sequence ID" value="EJK51434.1"/>
    <property type="molecule type" value="Genomic_DNA"/>
</dbReference>
<dbReference type="InterPro" id="IPR027417">
    <property type="entry name" value="P-loop_NTPase"/>
</dbReference>
<reference evidence="2 3" key="1">
    <citation type="journal article" date="2012" name="Genome Biol.">
        <title>Genome and low-iron response of an oceanic diatom adapted to chronic iron limitation.</title>
        <authorList>
            <person name="Lommer M."/>
            <person name="Specht M."/>
            <person name="Roy A.S."/>
            <person name="Kraemer L."/>
            <person name="Andreson R."/>
            <person name="Gutowska M.A."/>
            <person name="Wolf J."/>
            <person name="Bergner S.V."/>
            <person name="Schilhabel M.B."/>
            <person name="Klostermeier U.C."/>
            <person name="Beiko R.G."/>
            <person name="Rosenstiel P."/>
            <person name="Hippler M."/>
            <person name="Laroche J."/>
        </authorList>
    </citation>
    <scope>NUCLEOTIDE SEQUENCE [LARGE SCALE GENOMIC DNA]</scope>
    <source>
        <strain evidence="2 3">CCMP1005</strain>
    </source>
</reference>
<evidence type="ECO:0000256" key="1">
    <source>
        <dbReference type="SAM" id="MobiDB-lite"/>
    </source>
</evidence>
<feature type="compositionally biased region" description="Low complexity" evidence="1">
    <location>
        <begin position="42"/>
        <end position="54"/>
    </location>
</feature>
<dbReference type="Proteomes" id="UP000266841">
    <property type="component" value="Unassembled WGS sequence"/>
</dbReference>
<proteinExistence type="predicted"/>
<name>K0RGJ9_THAOC</name>
<feature type="region of interest" description="Disordered" evidence="1">
    <location>
        <begin position="42"/>
        <end position="62"/>
    </location>
</feature>
<comment type="caution">
    <text evidence="2">The sequence shown here is derived from an EMBL/GenBank/DDBJ whole genome shotgun (WGS) entry which is preliminary data.</text>
</comment>
<keyword evidence="3" id="KW-1185">Reference proteome</keyword>
<evidence type="ECO:0000313" key="3">
    <source>
        <dbReference type="Proteomes" id="UP000266841"/>
    </source>
</evidence>